<feature type="transmembrane region" description="Helical" evidence="1">
    <location>
        <begin position="23"/>
        <end position="55"/>
    </location>
</feature>
<name>A0A3G8ZIK0_9ACTN</name>
<dbReference type="AlphaFoldDB" id="A0A3G8ZIK0"/>
<dbReference type="PANTHER" id="PTHR35007">
    <property type="entry name" value="INTEGRAL MEMBRANE PROTEIN-RELATED"/>
    <property type="match status" value="1"/>
</dbReference>
<keyword evidence="1" id="KW-1133">Transmembrane helix</keyword>
<dbReference type="KEGG" id="nak:EH165_02240"/>
<gene>
    <name evidence="2" type="ORF">EH165_02240</name>
</gene>
<evidence type="ECO:0000256" key="1">
    <source>
        <dbReference type="SAM" id="Phobius"/>
    </source>
</evidence>
<reference evidence="2 3" key="1">
    <citation type="submission" date="2018-11" db="EMBL/GenBank/DDBJ databases">
        <authorList>
            <person name="Da X."/>
        </authorList>
    </citation>
    <scope>NUCLEOTIDE SEQUENCE [LARGE SCALE GENOMIC DNA]</scope>
    <source>
        <strain evidence="2 3">S14-144</strain>
    </source>
</reference>
<protein>
    <submittedName>
        <fullName evidence="2">Uncharacterized protein</fullName>
    </submittedName>
</protein>
<feature type="transmembrane region" description="Helical" evidence="1">
    <location>
        <begin position="216"/>
        <end position="237"/>
    </location>
</feature>
<sequence length="241" mass="24336">MASLEKDAVRAQALSLRTLGGRLLVATVSATAGIGAGPLVAVATVIVMATVLHLVSASRTRTRAVTARTELIEAVRTLGRELASGASMVAACESAATVTGAAAAPLMRELAAAARLGADVVSFADLGARPDPAQVYVRARLQAAWTLSREHGIALAALVNEVATGLQSQAEMDDKQSSLLAGPRLSGYLLAALPILGIGLGLGMGANPVPILFGEGVGPILLVVGCSLTCGGLLWAARIAR</sequence>
<accession>A0A3G8ZIK0</accession>
<organism evidence="2 3">
    <name type="scientific">Nakamurella antarctica</name>
    <dbReference type="NCBI Taxonomy" id="1902245"/>
    <lineage>
        <taxon>Bacteria</taxon>
        <taxon>Bacillati</taxon>
        <taxon>Actinomycetota</taxon>
        <taxon>Actinomycetes</taxon>
        <taxon>Nakamurellales</taxon>
        <taxon>Nakamurellaceae</taxon>
        <taxon>Nakamurella</taxon>
    </lineage>
</organism>
<proteinExistence type="predicted"/>
<dbReference type="PANTHER" id="PTHR35007:SF4">
    <property type="entry name" value="CONSERVED TRANSMEMBRANE PROTEIN-RELATED"/>
    <property type="match status" value="1"/>
</dbReference>
<evidence type="ECO:0000313" key="2">
    <source>
        <dbReference type="EMBL" id="AZI57153.1"/>
    </source>
</evidence>
<dbReference type="RefSeq" id="WP_124797838.1">
    <property type="nucleotide sequence ID" value="NZ_CP034170.1"/>
</dbReference>
<reference evidence="2 3" key="2">
    <citation type="submission" date="2018-12" db="EMBL/GenBank/DDBJ databases">
        <title>Nakamurella antarcticus sp. nov., isolated from Antarctica South Shetland Islands soil.</title>
        <authorList>
            <person name="Peng F."/>
        </authorList>
    </citation>
    <scope>NUCLEOTIDE SEQUENCE [LARGE SCALE GENOMIC DNA]</scope>
    <source>
        <strain evidence="2 3">S14-144</strain>
    </source>
</reference>
<keyword evidence="1" id="KW-0812">Transmembrane</keyword>
<evidence type="ECO:0000313" key="3">
    <source>
        <dbReference type="Proteomes" id="UP000268084"/>
    </source>
</evidence>
<feature type="transmembrane region" description="Helical" evidence="1">
    <location>
        <begin position="185"/>
        <end position="204"/>
    </location>
</feature>
<dbReference type="Proteomes" id="UP000268084">
    <property type="component" value="Chromosome"/>
</dbReference>
<keyword evidence="3" id="KW-1185">Reference proteome</keyword>
<dbReference type="OrthoDB" id="3712305at2"/>
<dbReference type="EMBL" id="CP034170">
    <property type="protein sequence ID" value="AZI57153.1"/>
    <property type="molecule type" value="Genomic_DNA"/>
</dbReference>
<keyword evidence="1" id="KW-0472">Membrane</keyword>